<dbReference type="Proteomes" id="UP000752297">
    <property type="component" value="Unassembled WGS sequence"/>
</dbReference>
<proteinExistence type="inferred from homology"/>
<dbReference type="InterPro" id="IPR000847">
    <property type="entry name" value="LysR_HTH_N"/>
</dbReference>
<dbReference type="PANTHER" id="PTHR30346">
    <property type="entry name" value="TRANSCRIPTIONAL DUAL REGULATOR HCAR-RELATED"/>
    <property type="match status" value="1"/>
</dbReference>
<dbReference type="InterPro" id="IPR005119">
    <property type="entry name" value="LysR_subst-bd"/>
</dbReference>
<dbReference type="AlphaFoldDB" id="A0A949PQR4"/>
<evidence type="ECO:0000256" key="3">
    <source>
        <dbReference type="ARBA" id="ARBA00023125"/>
    </source>
</evidence>
<keyword evidence="2" id="KW-0805">Transcription regulation</keyword>
<sequence>MLDLWRIRCFVAVGETEHIGTAAEQLHISPSPLSRQIHQLEGELGVKLFARTGRRIRLTSAGRAFLEISRDLLDHANNAAHAGRRLATPEAGSVTIGCIQEAVLCGIIPKAIETISSKTDVSLGIRNLKNLDQLIALQALKIDVGLMNSAQDPALYESRKIFEEPFVVAFSPTHRLSQFPDFDPIELRKEAWVGPSLDVWETVNRMLSGSTRKVTNYETYDIAASIAMVSAGIGFTIVQKSVADAYGSKITFRKMPESVLCLNIYAVWRLNSANAATFRVVEELDVLGKEAMRLVHS</sequence>
<evidence type="ECO:0000259" key="5">
    <source>
        <dbReference type="PROSITE" id="PS50931"/>
    </source>
</evidence>
<dbReference type="Pfam" id="PF00126">
    <property type="entry name" value="HTH_1"/>
    <property type="match status" value="1"/>
</dbReference>
<evidence type="ECO:0000256" key="2">
    <source>
        <dbReference type="ARBA" id="ARBA00023015"/>
    </source>
</evidence>
<comment type="caution">
    <text evidence="6">The sequence shown here is derived from an EMBL/GenBank/DDBJ whole genome shotgun (WGS) entry which is preliminary data.</text>
</comment>
<name>A0A949PQR4_9HYPH</name>
<organism evidence="6 7">
    <name type="scientific">Falsochrobactrum tianjinense</name>
    <dbReference type="NCBI Taxonomy" id="2706015"/>
    <lineage>
        <taxon>Bacteria</taxon>
        <taxon>Pseudomonadati</taxon>
        <taxon>Pseudomonadota</taxon>
        <taxon>Alphaproteobacteria</taxon>
        <taxon>Hyphomicrobiales</taxon>
        <taxon>Brucellaceae</taxon>
        <taxon>Falsochrobactrum</taxon>
    </lineage>
</organism>
<dbReference type="GO" id="GO:0003700">
    <property type="term" value="F:DNA-binding transcription factor activity"/>
    <property type="evidence" value="ECO:0007669"/>
    <property type="project" value="InterPro"/>
</dbReference>
<reference evidence="6 7" key="1">
    <citation type="submission" date="2021-06" db="EMBL/GenBank/DDBJ databases">
        <title>Falsochrobactrum tianjin sp.nov., a new petroleum-degrading bacteria isolated from oily soils.</title>
        <authorList>
            <person name="Chen G."/>
            <person name="Chen H."/>
            <person name="Tian J."/>
            <person name="Qing J."/>
            <person name="Zhong L."/>
            <person name="Ma W."/>
            <person name="Song Y."/>
            <person name="Cui X."/>
            <person name="Yan B."/>
        </authorList>
    </citation>
    <scope>NUCLEOTIDE SEQUENCE [LARGE SCALE GENOMIC DNA]</scope>
    <source>
        <strain evidence="6 7">TDYN1</strain>
    </source>
</reference>
<evidence type="ECO:0000256" key="1">
    <source>
        <dbReference type="ARBA" id="ARBA00009437"/>
    </source>
</evidence>
<comment type="similarity">
    <text evidence="1">Belongs to the LysR transcriptional regulatory family.</text>
</comment>
<keyword evidence="4" id="KW-0804">Transcription</keyword>
<evidence type="ECO:0000313" key="6">
    <source>
        <dbReference type="EMBL" id="MBV2145112.1"/>
    </source>
</evidence>
<dbReference type="RefSeq" id="WP_217679168.1">
    <property type="nucleotide sequence ID" value="NZ_JAHRVA010000016.1"/>
</dbReference>
<dbReference type="FunFam" id="1.10.10.10:FF:000001">
    <property type="entry name" value="LysR family transcriptional regulator"/>
    <property type="match status" value="1"/>
</dbReference>
<dbReference type="GO" id="GO:0032993">
    <property type="term" value="C:protein-DNA complex"/>
    <property type="evidence" value="ECO:0007669"/>
    <property type="project" value="TreeGrafter"/>
</dbReference>
<dbReference type="PANTHER" id="PTHR30346:SF17">
    <property type="entry name" value="LYSR FAMILY TRANSCRIPTIONAL REGULATOR"/>
    <property type="match status" value="1"/>
</dbReference>
<evidence type="ECO:0000256" key="4">
    <source>
        <dbReference type="ARBA" id="ARBA00023163"/>
    </source>
</evidence>
<dbReference type="Pfam" id="PF03466">
    <property type="entry name" value="LysR_substrate"/>
    <property type="match status" value="1"/>
</dbReference>
<dbReference type="EMBL" id="JAHRVA010000016">
    <property type="protein sequence ID" value="MBV2145112.1"/>
    <property type="molecule type" value="Genomic_DNA"/>
</dbReference>
<gene>
    <name evidence="6" type="ORF">KUG47_16625</name>
</gene>
<keyword evidence="3" id="KW-0238">DNA-binding</keyword>
<keyword evidence="7" id="KW-1185">Reference proteome</keyword>
<accession>A0A949PQR4</accession>
<protein>
    <submittedName>
        <fullName evidence="6">LysR family transcriptional regulator</fullName>
    </submittedName>
</protein>
<dbReference type="PROSITE" id="PS50931">
    <property type="entry name" value="HTH_LYSR"/>
    <property type="match status" value="1"/>
</dbReference>
<dbReference type="GO" id="GO:0003677">
    <property type="term" value="F:DNA binding"/>
    <property type="evidence" value="ECO:0007669"/>
    <property type="project" value="UniProtKB-KW"/>
</dbReference>
<feature type="domain" description="HTH lysR-type" evidence="5">
    <location>
        <begin position="2"/>
        <end position="59"/>
    </location>
</feature>
<evidence type="ECO:0000313" key="7">
    <source>
        <dbReference type="Proteomes" id="UP000752297"/>
    </source>
</evidence>